<dbReference type="EMBL" id="BLLA01000003">
    <property type="protein sequence ID" value="GFG99407.1"/>
    <property type="molecule type" value="Genomic_DNA"/>
</dbReference>
<dbReference type="AlphaFoldDB" id="A0A7I9ZFP8"/>
<dbReference type="AntiFam" id="ANF00178">
    <property type="entry name" value="Shadow ORF (opposite dhbF)"/>
</dbReference>
<proteinExistence type="predicted"/>
<dbReference type="Proteomes" id="UP000465301">
    <property type="component" value="Unassembled WGS sequence"/>
</dbReference>
<accession>A0A7I9ZFP8</accession>
<reference evidence="1 2" key="1">
    <citation type="journal article" date="2019" name="Emerg. Microbes Infect.">
        <title>Comprehensive subspecies identification of 175 nontuberculous mycobacteria species based on 7547 genomic profiles.</title>
        <authorList>
            <person name="Matsumoto Y."/>
            <person name="Kinjo T."/>
            <person name="Motooka D."/>
            <person name="Nabeya D."/>
            <person name="Jung N."/>
            <person name="Uechi K."/>
            <person name="Horii T."/>
            <person name="Iida T."/>
            <person name="Fujita J."/>
            <person name="Nakamura S."/>
        </authorList>
    </citation>
    <scope>NUCLEOTIDE SEQUENCE [LARGE SCALE GENOMIC DNA]</scope>
    <source>
        <strain evidence="1 2">JCM 30726</strain>
    </source>
</reference>
<organism evidence="1 2">
    <name type="scientific">Mycobacterium timonense</name>
    <dbReference type="NCBI Taxonomy" id="701043"/>
    <lineage>
        <taxon>Bacteria</taxon>
        <taxon>Bacillati</taxon>
        <taxon>Actinomycetota</taxon>
        <taxon>Actinomycetes</taxon>
        <taxon>Mycobacteriales</taxon>
        <taxon>Mycobacteriaceae</taxon>
        <taxon>Mycobacterium</taxon>
        <taxon>Mycobacterium avium complex (MAC)</taxon>
    </lineage>
</organism>
<name>A0A7I9ZFP8_9MYCO</name>
<evidence type="ECO:0000313" key="2">
    <source>
        <dbReference type="Proteomes" id="UP000465301"/>
    </source>
</evidence>
<gene>
    <name evidence="1" type="ORF">MTIM_52860</name>
</gene>
<sequence length="128" mass="13276">MGQASGRVEPVDEYLEGDILVLVGGDAARPHLGQQLGDGGIAGKIDAQHQGVDEKSHQLIQRWVASPGDRESDRHVAAGAELASSTARAAWITMNLVALCSRATRATCCCSSAGQSTTTGAAVVGHRR</sequence>
<protein>
    <submittedName>
        <fullName evidence="1">Uncharacterized protein</fullName>
    </submittedName>
</protein>
<evidence type="ECO:0000313" key="1">
    <source>
        <dbReference type="EMBL" id="GFG99407.1"/>
    </source>
</evidence>
<comment type="caution">
    <text evidence="1">The sequence shown here is derived from an EMBL/GenBank/DDBJ whole genome shotgun (WGS) entry which is preliminary data.</text>
</comment>
<keyword evidence="2" id="KW-1185">Reference proteome</keyword>